<organism evidence="1 2">
    <name type="scientific">Hemibagrus guttatus</name>
    <dbReference type="NCBI Taxonomy" id="175788"/>
    <lineage>
        <taxon>Eukaryota</taxon>
        <taxon>Metazoa</taxon>
        <taxon>Chordata</taxon>
        <taxon>Craniata</taxon>
        <taxon>Vertebrata</taxon>
        <taxon>Euteleostomi</taxon>
        <taxon>Actinopterygii</taxon>
        <taxon>Neopterygii</taxon>
        <taxon>Teleostei</taxon>
        <taxon>Ostariophysi</taxon>
        <taxon>Siluriformes</taxon>
        <taxon>Bagridae</taxon>
        <taxon>Hemibagrus</taxon>
    </lineage>
</organism>
<proteinExistence type="predicted"/>
<comment type="caution">
    <text evidence="1">The sequence shown here is derived from an EMBL/GenBank/DDBJ whole genome shotgun (WGS) entry which is preliminary data.</text>
</comment>
<evidence type="ECO:0000313" key="1">
    <source>
        <dbReference type="EMBL" id="KAK3535308.1"/>
    </source>
</evidence>
<dbReference type="PANTHER" id="PTHR47510:SF3">
    <property type="entry name" value="ENDO_EXONUCLEASE_PHOSPHATASE DOMAIN-CONTAINING PROTEIN"/>
    <property type="match status" value="1"/>
</dbReference>
<gene>
    <name evidence="1" type="ORF">QTP70_007660</name>
</gene>
<dbReference type="EMBL" id="JAUCMX010000009">
    <property type="protein sequence ID" value="KAK3535308.1"/>
    <property type="molecule type" value="Genomic_DNA"/>
</dbReference>
<dbReference type="AlphaFoldDB" id="A0AAE0V4J8"/>
<name>A0AAE0V4J8_9TELE</name>
<protein>
    <recommendedName>
        <fullName evidence="3">Reverse transcriptase domain-containing protein</fullName>
    </recommendedName>
</protein>
<evidence type="ECO:0008006" key="3">
    <source>
        <dbReference type="Google" id="ProtNLM"/>
    </source>
</evidence>
<dbReference type="Proteomes" id="UP001274896">
    <property type="component" value="Unassembled WGS sequence"/>
</dbReference>
<sequence>MSTETAVFLFLRRCGSAFRTFRSSIQLDGLTAFHADRNAALCGRLQPMATINLEEYTTSVTSYISKCIDDVTVSKTITTRSNQKPWMNAEVRALLKSRDSAFKAGDKEALRTARAKLFRAIKEAKHTHTQRIHGHFQDSGDSRHMWQGIQVITNYKTTPSACDSDASFPDVLNDFYARFEAQNNVAARKTIPPPNDQVLCLSTADMKSALCRVNPRKSAGPGNIPGRVLRECAEQLADVFTDIFNISLSSAVVPDLSLTHLDNKDTYVRMLFIDFSSAFNAIIPQHLIEKLSLLGLNNSSATGSWTS</sequence>
<evidence type="ECO:0000313" key="2">
    <source>
        <dbReference type="Proteomes" id="UP001274896"/>
    </source>
</evidence>
<accession>A0AAE0V4J8</accession>
<reference evidence="1" key="1">
    <citation type="submission" date="2023-06" db="EMBL/GenBank/DDBJ databases">
        <title>Male Hemibagrus guttatus genome.</title>
        <authorList>
            <person name="Bian C."/>
        </authorList>
    </citation>
    <scope>NUCLEOTIDE SEQUENCE</scope>
    <source>
        <strain evidence="1">Male_cb2023</strain>
        <tissue evidence="1">Muscle</tissue>
    </source>
</reference>
<keyword evidence="2" id="KW-1185">Reference proteome</keyword>
<dbReference type="PANTHER" id="PTHR47510">
    <property type="entry name" value="REVERSE TRANSCRIPTASE DOMAIN-CONTAINING PROTEIN"/>
    <property type="match status" value="1"/>
</dbReference>